<dbReference type="SMART" id="SM00448">
    <property type="entry name" value="REC"/>
    <property type="match status" value="1"/>
</dbReference>
<dbReference type="PROSITE" id="PS50110">
    <property type="entry name" value="RESPONSE_REGULATORY"/>
    <property type="match status" value="1"/>
</dbReference>
<gene>
    <name evidence="3" type="ORF">HY30_04890</name>
</gene>
<dbReference type="Pfam" id="PF22029">
    <property type="entry name" value="PhyR_sigma2"/>
    <property type="match status" value="1"/>
</dbReference>
<dbReference type="InterPro" id="IPR053866">
    <property type="entry name" value="PhyR_sigma2"/>
</dbReference>
<name>A0A062UAW2_9PROT</name>
<protein>
    <recommendedName>
        <fullName evidence="2">Response regulatory domain-containing protein</fullName>
    </recommendedName>
</protein>
<accession>A0A062UAW2</accession>
<dbReference type="SUPFAM" id="SSF52172">
    <property type="entry name" value="CheY-like"/>
    <property type="match status" value="1"/>
</dbReference>
<dbReference type="Pfam" id="PF22233">
    <property type="entry name" value="PhyR_sigma-like"/>
    <property type="match status" value="1"/>
</dbReference>
<dbReference type="InterPro" id="IPR053867">
    <property type="entry name" value="PhyR_sigma4"/>
</dbReference>
<dbReference type="InterPro" id="IPR011006">
    <property type="entry name" value="CheY-like_superfamily"/>
</dbReference>
<evidence type="ECO:0000259" key="2">
    <source>
        <dbReference type="PROSITE" id="PS50110"/>
    </source>
</evidence>
<dbReference type="EMBL" id="AWFG01000030">
    <property type="protein sequence ID" value="KCZ57511.1"/>
    <property type="molecule type" value="Genomic_DNA"/>
</dbReference>
<dbReference type="AlphaFoldDB" id="A0A062UAW2"/>
<sequence>MLGQKMLSDLIESELPYLRRYARAVVGSQEVGDQLVSSMIETRLLPQVAAGNTDFDRTWLYKSLDAVLAEPVEASRADDILVKMGAVERRALLLASVEAFAVEDIAVILDMTVPEVERALGDAEASLMKALATRVLIIEDEAMIAAHLSEIVASLGHTPVAFATTHADAVAKARQETFGLILADIRLADGSSGVDAVQDIRKTWNGPVIFITAYPESLLTGEGQEPVFLIPTPFRAELVKAVISQALIGRH</sequence>
<dbReference type="Proteomes" id="UP000027190">
    <property type="component" value="Unassembled WGS sequence"/>
</dbReference>
<dbReference type="Pfam" id="PF00072">
    <property type="entry name" value="Response_reg"/>
    <property type="match status" value="1"/>
</dbReference>
<dbReference type="Gene3D" id="1.20.140.160">
    <property type="match status" value="1"/>
</dbReference>
<keyword evidence="4" id="KW-1185">Reference proteome</keyword>
<dbReference type="PATRIC" id="fig|1280947.3.peg.2162"/>
<comment type="caution">
    <text evidence="3">The sequence shown here is derived from an EMBL/GenBank/DDBJ whole genome shotgun (WGS) entry which is preliminary data.</text>
</comment>
<dbReference type="NCBIfam" id="NF006623">
    <property type="entry name" value="PRK09191.1"/>
    <property type="match status" value="1"/>
</dbReference>
<organism evidence="3 4">
    <name type="scientific">Hyphomonas chukchiensis</name>
    <dbReference type="NCBI Taxonomy" id="1280947"/>
    <lineage>
        <taxon>Bacteria</taxon>
        <taxon>Pseudomonadati</taxon>
        <taxon>Pseudomonadota</taxon>
        <taxon>Alphaproteobacteria</taxon>
        <taxon>Hyphomonadales</taxon>
        <taxon>Hyphomonadaceae</taxon>
        <taxon>Hyphomonas</taxon>
    </lineage>
</organism>
<evidence type="ECO:0000313" key="3">
    <source>
        <dbReference type="EMBL" id="KCZ57511.1"/>
    </source>
</evidence>
<feature type="modified residue" description="4-aspartylphosphate" evidence="1">
    <location>
        <position position="184"/>
    </location>
</feature>
<dbReference type="STRING" id="1280947.HY30_04890"/>
<dbReference type="InterPro" id="IPR001789">
    <property type="entry name" value="Sig_transdc_resp-reg_receiver"/>
</dbReference>
<reference evidence="3 4" key="1">
    <citation type="journal article" date="2014" name="Antonie Van Leeuwenhoek">
        <title>Hyphomonas beringensis sp. nov. and Hyphomonas chukchiensis sp. nov., isolated from surface seawater of the Bering Sea and Chukchi Sea.</title>
        <authorList>
            <person name="Li C."/>
            <person name="Lai Q."/>
            <person name="Li G."/>
            <person name="Dong C."/>
            <person name="Wang J."/>
            <person name="Liao Y."/>
            <person name="Shao Z."/>
        </authorList>
    </citation>
    <scope>NUCLEOTIDE SEQUENCE [LARGE SCALE GENOMIC DNA]</scope>
    <source>
        <strain evidence="3 4">BH-BN04-4</strain>
    </source>
</reference>
<evidence type="ECO:0000256" key="1">
    <source>
        <dbReference type="PROSITE-ProRule" id="PRU00169"/>
    </source>
</evidence>
<evidence type="ECO:0000313" key="4">
    <source>
        <dbReference type="Proteomes" id="UP000027190"/>
    </source>
</evidence>
<dbReference type="GO" id="GO:0000160">
    <property type="term" value="P:phosphorelay signal transduction system"/>
    <property type="evidence" value="ECO:0007669"/>
    <property type="project" value="InterPro"/>
</dbReference>
<proteinExistence type="predicted"/>
<dbReference type="eggNOG" id="COG0784">
    <property type="taxonomic scope" value="Bacteria"/>
</dbReference>
<keyword evidence="1" id="KW-0597">Phosphoprotein</keyword>
<feature type="domain" description="Response regulatory" evidence="2">
    <location>
        <begin position="134"/>
        <end position="247"/>
    </location>
</feature>
<dbReference type="Gene3D" id="3.40.50.2300">
    <property type="match status" value="1"/>
</dbReference>